<dbReference type="InterPro" id="IPR015500">
    <property type="entry name" value="Peptidase_S8_subtilisin-rel"/>
</dbReference>
<evidence type="ECO:0000256" key="3">
    <source>
        <dbReference type="ARBA" id="ARBA00022801"/>
    </source>
</evidence>
<name>A0A8J3BPL2_9ACTN</name>
<comment type="caution">
    <text evidence="9">The sequence shown here is derived from an EMBL/GenBank/DDBJ whole genome shotgun (WGS) entry which is preliminary data.</text>
</comment>
<evidence type="ECO:0000313" key="10">
    <source>
        <dbReference type="Proteomes" id="UP000662200"/>
    </source>
</evidence>
<gene>
    <name evidence="9" type="ORF">GCM10010124_28270</name>
</gene>
<dbReference type="InterPro" id="IPR023827">
    <property type="entry name" value="Peptidase_S8_Asp-AS"/>
</dbReference>
<dbReference type="Pfam" id="PF00082">
    <property type="entry name" value="Peptidase_S8"/>
    <property type="match status" value="1"/>
</dbReference>
<protein>
    <recommendedName>
        <fullName evidence="8">Peptidase S8/S53 domain-containing protein</fullName>
    </recommendedName>
</protein>
<dbReference type="PANTHER" id="PTHR43806">
    <property type="entry name" value="PEPTIDASE S8"/>
    <property type="match status" value="1"/>
</dbReference>
<sequence length="411" mass="41623">MSLSRRGRPARLLAALLAVGASGAVPAAADAGTAPPPGKLIMAGAGAVPDDFVVVLRDEAVGYAAVPAVAARLAGAHRGRVGHTYRHALRGFQFRGDAAGAAGIAADPAVRYVAQSGTSRTAGGGTQRDATWGLDRIDQRRLPLDRTFTYPDDGAGATVYVVDTGIRYGHAEFGGRAVAGYDAITEGGGAVDCNGHGTHVAGTVGGRTYGVARAARLVGVRVLGCDGSSPDSMSVKGIDWIVGHANGPSVVNMSLRSDPPFLPTDDAVRHAIGTRNISFAVAAGNGDRYGRPMDACNVTPARVAEAVTVGATLSFDIAANYSNHGRCVDLFAPGSQVTSAWKDGDTATRTISGTSMATPHVAGVLAVLAARTPTATPEALAAALTRAATPDVLTKVPAGTPNLLLHLGPLG</sequence>
<feature type="active site" description="Charge relay system" evidence="5">
    <location>
        <position position="355"/>
    </location>
</feature>
<reference evidence="9" key="1">
    <citation type="journal article" date="2014" name="Int. J. Syst. Evol. Microbiol.">
        <title>Complete genome sequence of Corynebacterium casei LMG S-19264T (=DSM 44701T), isolated from a smear-ripened cheese.</title>
        <authorList>
            <consortium name="US DOE Joint Genome Institute (JGI-PGF)"/>
            <person name="Walter F."/>
            <person name="Albersmeier A."/>
            <person name="Kalinowski J."/>
            <person name="Ruckert C."/>
        </authorList>
    </citation>
    <scope>NUCLEOTIDE SEQUENCE</scope>
    <source>
        <strain evidence="9">JCM 3091</strain>
    </source>
</reference>
<dbReference type="FunFam" id="3.40.50.200:FF:000014">
    <property type="entry name" value="Proteinase K"/>
    <property type="match status" value="1"/>
</dbReference>
<dbReference type="Gene3D" id="3.30.70.80">
    <property type="entry name" value="Peptidase S8 propeptide/proteinase inhibitor I9"/>
    <property type="match status" value="1"/>
</dbReference>
<dbReference type="PRINTS" id="PR00723">
    <property type="entry name" value="SUBTILISIN"/>
</dbReference>
<feature type="signal peptide" evidence="7">
    <location>
        <begin position="1"/>
        <end position="27"/>
    </location>
</feature>
<dbReference type="InterPro" id="IPR023828">
    <property type="entry name" value="Peptidase_S8_Ser-AS"/>
</dbReference>
<dbReference type="Gene3D" id="3.40.50.200">
    <property type="entry name" value="Peptidase S8/S53 domain"/>
    <property type="match status" value="1"/>
</dbReference>
<keyword evidence="2 5" id="KW-0645">Protease</keyword>
<dbReference type="PANTHER" id="PTHR43806:SF11">
    <property type="entry name" value="CEREVISIN-RELATED"/>
    <property type="match status" value="1"/>
</dbReference>
<dbReference type="CDD" id="cd04077">
    <property type="entry name" value="Peptidases_S8_PCSK9_ProteinaseK_like"/>
    <property type="match status" value="1"/>
</dbReference>
<evidence type="ECO:0000256" key="7">
    <source>
        <dbReference type="SAM" id="SignalP"/>
    </source>
</evidence>
<evidence type="ECO:0000256" key="2">
    <source>
        <dbReference type="ARBA" id="ARBA00022670"/>
    </source>
</evidence>
<dbReference type="Proteomes" id="UP000662200">
    <property type="component" value="Unassembled WGS sequence"/>
</dbReference>
<dbReference type="RefSeq" id="WP_189114781.1">
    <property type="nucleotide sequence ID" value="NZ_BMQC01000009.1"/>
</dbReference>
<keyword evidence="3 5" id="KW-0378">Hydrolase</keyword>
<feature type="domain" description="Peptidase S8/S53" evidence="8">
    <location>
        <begin position="154"/>
        <end position="389"/>
    </location>
</feature>
<keyword evidence="4 5" id="KW-0720">Serine protease</keyword>
<dbReference type="InterPro" id="IPR036852">
    <property type="entry name" value="Peptidase_S8/S53_dom_sf"/>
</dbReference>
<evidence type="ECO:0000256" key="1">
    <source>
        <dbReference type="ARBA" id="ARBA00011073"/>
    </source>
</evidence>
<dbReference type="PROSITE" id="PS00136">
    <property type="entry name" value="SUBTILASE_ASP"/>
    <property type="match status" value="1"/>
</dbReference>
<dbReference type="EMBL" id="BMQC01000009">
    <property type="protein sequence ID" value="GGK34021.1"/>
    <property type="molecule type" value="Genomic_DNA"/>
</dbReference>
<dbReference type="GO" id="GO:0005615">
    <property type="term" value="C:extracellular space"/>
    <property type="evidence" value="ECO:0007669"/>
    <property type="project" value="TreeGrafter"/>
</dbReference>
<dbReference type="GO" id="GO:0004252">
    <property type="term" value="F:serine-type endopeptidase activity"/>
    <property type="evidence" value="ECO:0007669"/>
    <property type="project" value="UniProtKB-UniRule"/>
</dbReference>
<evidence type="ECO:0000256" key="5">
    <source>
        <dbReference type="PROSITE-ProRule" id="PRU01240"/>
    </source>
</evidence>
<keyword evidence="7" id="KW-0732">Signal</keyword>
<evidence type="ECO:0000313" key="9">
    <source>
        <dbReference type="EMBL" id="GGK34021.1"/>
    </source>
</evidence>
<feature type="chain" id="PRO_5038667753" description="Peptidase S8/S53 domain-containing protein" evidence="7">
    <location>
        <begin position="28"/>
        <end position="411"/>
    </location>
</feature>
<evidence type="ECO:0000259" key="8">
    <source>
        <dbReference type="Pfam" id="PF00082"/>
    </source>
</evidence>
<dbReference type="SUPFAM" id="SSF52743">
    <property type="entry name" value="Subtilisin-like"/>
    <property type="match status" value="1"/>
</dbReference>
<dbReference type="PROSITE" id="PS51892">
    <property type="entry name" value="SUBTILASE"/>
    <property type="match status" value="1"/>
</dbReference>
<reference evidence="9" key="2">
    <citation type="submission" date="2020-09" db="EMBL/GenBank/DDBJ databases">
        <authorList>
            <person name="Sun Q."/>
            <person name="Ohkuma M."/>
        </authorList>
    </citation>
    <scope>NUCLEOTIDE SEQUENCE</scope>
    <source>
        <strain evidence="9">JCM 3091</strain>
    </source>
</reference>
<dbReference type="InterPro" id="IPR037045">
    <property type="entry name" value="S8pro/Inhibitor_I9_sf"/>
</dbReference>
<evidence type="ECO:0000256" key="6">
    <source>
        <dbReference type="RuleBase" id="RU003355"/>
    </source>
</evidence>
<keyword evidence="10" id="KW-1185">Reference proteome</keyword>
<feature type="active site" description="Charge relay system" evidence="5">
    <location>
        <position position="196"/>
    </location>
</feature>
<comment type="similarity">
    <text evidence="1 5 6">Belongs to the peptidase S8 family.</text>
</comment>
<dbReference type="InterPro" id="IPR000209">
    <property type="entry name" value="Peptidase_S8/S53_dom"/>
</dbReference>
<dbReference type="InterPro" id="IPR022398">
    <property type="entry name" value="Peptidase_S8_His-AS"/>
</dbReference>
<dbReference type="InterPro" id="IPR050131">
    <property type="entry name" value="Peptidase_S8_subtilisin-like"/>
</dbReference>
<dbReference type="PROSITE" id="PS00138">
    <property type="entry name" value="SUBTILASE_SER"/>
    <property type="match status" value="1"/>
</dbReference>
<dbReference type="PROSITE" id="PS00137">
    <property type="entry name" value="SUBTILASE_HIS"/>
    <property type="match status" value="1"/>
</dbReference>
<organism evidence="9 10">
    <name type="scientific">Pilimelia terevasa</name>
    <dbReference type="NCBI Taxonomy" id="53372"/>
    <lineage>
        <taxon>Bacteria</taxon>
        <taxon>Bacillati</taxon>
        <taxon>Actinomycetota</taxon>
        <taxon>Actinomycetes</taxon>
        <taxon>Micromonosporales</taxon>
        <taxon>Micromonosporaceae</taxon>
        <taxon>Pilimelia</taxon>
    </lineage>
</organism>
<feature type="active site" description="Charge relay system" evidence="5">
    <location>
        <position position="163"/>
    </location>
</feature>
<dbReference type="AlphaFoldDB" id="A0A8J3BPL2"/>
<dbReference type="InterPro" id="IPR034193">
    <property type="entry name" value="PCSK9_ProteinaseK-like"/>
</dbReference>
<accession>A0A8J3BPL2</accession>
<evidence type="ECO:0000256" key="4">
    <source>
        <dbReference type="ARBA" id="ARBA00022825"/>
    </source>
</evidence>
<proteinExistence type="inferred from homology"/>
<dbReference type="GO" id="GO:0006508">
    <property type="term" value="P:proteolysis"/>
    <property type="evidence" value="ECO:0007669"/>
    <property type="project" value="UniProtKB-KW"/>
</dbReference>